<proteinExistence type="predicted"/>
<sequence length="29" mass="3307">MLLEFHKLVGISQCCLELRSVHVILISPQ</sequence>
<keyword evidence="2" id="KW-1185">Reference proteome</keyword>
<protein>
    <submittedName>
        <fullName evidence="1">Uncharacterized protein</fullName>
    </submittedName>
</protein>
<evidence type="ECO:0000313" key="2">
    <source>
        <dbReference type="Proteomes" id="UP000316759"/>
    </source>
</evidence>
<evidence type="ECO:0000313" key="1">
    <source>
        <dbReference type="EMBL" id="TPP49701.1"/>
    </source>
</evidence>
<comment type="caution">
    <text evidence="1">The sequence shown here is derived from an EMBL/GenBank/DDBJ whole genome shotgun (WGS) entry which is preliminary data.</text>
</comment>
<accession>A0A504XLF8</accession>
<dbReference type="AlphaFoldDB" id="A0A504XLF8"/>
<dbReference type="EMBL" id="SUNJ01015608">
    <property type="protein sequence ID" value="TPP49701.1"/>
    <property type="molecule type" value="Genomic_DNA"/>
</dbReference>
<reference evidence="1 2" key="1">
    <citation type="submission" date="2019-04" db="EMBL/GenBank/DDBJ databases">
        <title>Annotation for the trematode Fasciola gigantica.</title>
        <authorList>
            <person name="Choi Y.-J."/>
        </authorList>
    </citation>
    <scope>NUCLEOTIDE SEQUENCE [LARGE SCALE GENOMIC DNA]</scope>
    <source>
        <strain evidence="1">Uganda_cow_1</strain>
    </source>
</reference>
<organism evidence="1 2">
    <name type="scientific">Fasciola gigantica</name>
    <name type="common">Giant liver fluke</name>
    <dbReference type="NCBI Taxonomy" id="46835"/>
    <lineage>
        <taxon>Eukaryota</taxon>
        <taxon>Metazoa</taxon>
        <taxon>Spiralia</taxon>
        <taxon>Lophotrochozoa</taxon>
        <taxon>Platyhelminthes</taxon>
        <taxon>Trematoda</taxon>
        <taxon>Digenea</taxon>
        <taxon>Plagiorchiida</taxon>
        <taxon>Echinostomata</taxon>
        <taxon>Echinostomatoidea</taxon>
        <taxon>Fasciolidae</taxon>
        <taxon>Fasciola</taxon>
    </lineage>
</organism>
<name>A0A504XLF8_FASGI</name>
<dbReference type="Proteomes" id="UP000316759">
    <property type="component" value="Unassembled WGS sequence"/>
</dbReference>
<gene>
    <name evidence="1" type="ORF">FGIG_11761</name>
</gene>